<accession>A0AAV5JE51</accession>
<dbReference type="Proteomes" id="UP001054252">
    <property type="component" value="Unassembled WGS sequence"/>
</dbReference>
<dbReference type="EMBL" id="BPVZ01000031">
    <property type="protein sequence ID" value="GKV09674.1"/>
    <property type="molecule type" value="Genomic_DNA"/>
</dbReference>
<feature type="compositionally biased region" description="Polar residues" evidence="1">
    <location>
        <begin position="94"/>
        <end position="109"/>
    </location>
</feature>
<organism evidence="3 4">
    <name type="scientific">Rubroshorea leprosula</name>
    <dbReference type="NCBI Taxonomy" id="152421"/>
    <lineage>
        <taxon>Eukaryota</taxon>
        <taxon>Viridiplantae</taxon>
        <taxon>Streptophyta</taxon>
        <taxon>Embryophyta</taxon>
        <taxon>Tracheophyta</taxon>
        <taxon>Spermatophyta</taxon>
        <taxon>Magnoliopsida</taxon>
        <taxon>eudicotyledons</taxon>
        <taxon>Gunneridae</taxon>
        <taxon>Pentapetalae</taxon>
        <taxon>rosids</taxon>
        <taxon>malvids</taxon>
        <taxon>Malvales</taxon>
        <taxon>Dipterocarpaceae</taxon>
        <taxon>Rubroshorea</taxon>
    </lineage>
</organism>
<evidence type="ECO:0000313" key="4">
    <source>
        <dbReference type="Proteomes" id="UP001054252"/>
    </source>
</evidence>
<keyword evidence="2" id="KW-1133">Transmembrane helix</keyword>
<proteinExistence type="predicted"/>
<name>A0AAV5JE51_9ROSI</name>
<evidence type="ECO:0000313" key="3">
    <source>
        <dbReference type="EMBL" id="GKV09674.1"/>
    </source>
</evidence>
<evidence type="ECO:0000256" key="2">
    <source>
        <dbReference type="SAM" id="Phobius"/>
    </source>
</evidence>
<keyword evidence="2" id="KW-0472">Membrane</keyword>
<dbReference type="AlphaFoldDB" id="A0AAV5JE51"/>
<reference evidence="3 4" key="1">
    <citation type="journal article" date="2021" name="Commun. Biol.">
        <title>The genome of Shorea leprosula (Dipterocarpaceae) highlights the ecological relevance of drought in aseasonal tropical rainforests.</title>
        <authorList>
            <person name="Ng K.K.S."/>
            <person name="Kobayashi M.J."/>
            <person name="Fawcett J.A."/>
            <person name="Hatakeyama M."/>
            <person name="Paape T."/>
            <person name="Ng C.H."/>
            <person name="Ang C.C."/>
            <person name="Tnah L.H."/>
            <person name="Lee C.T."/>
            <person name="Nishiyama T."/>
            <person name="Sese J."/>
            <person name="O'Brien M.J."/>
            <person name="Copetti D."/>
            <person name="Mohd Noor M.I."/>
            <person name="Ong R.C."/>
            <person name="Putra M."/>
            <person name="Sireger I.Z."/>
            <person name="Indrioko S."/>
            <person name="Kosugi Y."/>
            <person name="Izuno A."/>
            <person name="Isagi Y."/>
            <person name="Lee S.L."/>
            <person name="Shimizu K.K."/>
        </authorList>
    </citation>
    <scope>NUCLEOTIDE SEQUENCE [LARGE SCALE GENOMIC DNA]</scope>
    <source>
        <strain evidence="3">214</strain>
    </source>
</reference>
<protein>
    <submittedName>
        <fullName evidence="3">Uncharacterized protein</fullName>
    </submittedName>
</protein>
<sequence>MFQSTKMSNFSVDFNYRHFQANGSGLSSNEVVVIVIACLLVFLAFSWCLCERLMLLLSLYDPRRRPAANSHNRPVGLELSSWEGSGGSPIPAATSPSSHQAPLSPSGGWTSPAVASPTSHHAPGSPYGGNMPLDLEEFVVVDVV</sequence>
<keyword evidence="4" id="KW-1185">Reference proteome</keyword>
<keyword evidence="2" id="KW-0812">Transmembrane</keyword>
<comment type="caution">
    <text evidence="3">The sequence shown here is derived from an EMBL/GenBank/DDBJ whole genome shotgun (WGS) entry which is preliminary data.</text>
</comment>
<feature type="transmembrane region" description="Helical" evidence="2">
    <location>
        <begin position="31"/>
        <end position="55"/>
    </location>
</feature>
<feature type="region of interest" description="Disordered" evidence="1">
    <location>
        <begin position="66"/>
        <end position="128"/>
    </location>
</feature>
<evidence type="ECO:0000256" key="1">
    <source>
        <dbReference type="SAM" id="MobiDB-lite"/>
    </source>
</evidence>
<gene>
    <name evidence="3" type="ORF">SLEP1_g21136</name>
</gene>